<name>A0A8J6EAT6_ELECQ</name>
<organism evidence="1 2">
    <name type="scientific">Eleutherodactylus coqui</name>
    <name type="common">Puerto Rican coqui</name>
    <dbReference type="NCBI Taxonomy" id="57060"/>
    <lineage>
        <taxon>Eukaryota</taxon>
        <taxon>Metazoa</taxon>
        <taxon>Chordata</taxon>
        <taxon>Craniata</taxon>
        <taxon>Vertebrata</taxon>
        <taxon>Euteleostomi</taxon>
        <taxon>Amphibia</taxon>
        <taxon>Batrachia</taxon>
        <taxon>Anura</taxon>
        <taxon>Neobatrachia</taxon>
        <taxon>Hyloidea</taxon>
        <taxon>Eleutherodactylidae</taxon>
        <taxon>Eleutherodactylinae</taxon>
        <taxon>Eleutherodactylus</taxon>
        <taxon>Eleutherodactylus</taxon>
    </lineage>
</organism>
<keyword evidence="2" id="KW-1185">Reference proteome</keyword>
<accession>A0A8J6EAT6</accession>
<evidence type="ECO:0000313" key="2">
    <source>
        <dbReference type="Proteomes" id="UP000770717"/>
    </source>
</evidence>
<dbReference type="EMBL" id="WNTK01003726">
    <property type="protein sequence ID" value="KAG9464918.1"/>
    <property type="molecule type" value="Genomic_DNA"/>
</dbReference>
<comment type="caution">
    <text evidence="1">The sequence shown here is derived from an EMBL/GenBank/DDBJ whole genome shotgun (WGS) entry which is preliminary data.</text>
</comment>
<protein>
    <submittedName>
        <fullName evidence="1">Uncharacterized protein</fullName>
    </submittedName>
</protein>
<sequence>MMPAIPAAGRFSSMRLCAASAISGTTTPLGRRGRSSSLGLKWPPSTCRALIPQCLPHITMNIIHGLDHSSLSLLRHFVFLCAEITVAISYKHIY</sequence>
<gene>
    <name evidence="1" type="ORF">GDO78_019216</name>
</gene>
<reference evidence="1" key="1">
    <citation type="thesis" date="2020" institute="ProQuest LLC" country="789 East Eisenhower Parkway, Ann Arbor, MI, USA">
        <title>Comparative Genomics and Chromosome Evolution.</title>
        <authorList>
            <person name="Mudd A.B."/>
        </authorList>
    </citation>
    <scope>NUCLEOTIDE SEQUENCE</scope>
    <source>
        <strain evidence="1">HN-11 Male</strain>
        <tissue evidence="1">Kidney and liver</tissue>
    </source>
</reference>
<dbReference type="Proteomes" id="UP000770717">
    <property type="component" value="Unassembled WGS sequence"/>
</dbReference>
<evidence type="ECO:0000313" key="1">
    <source>
        <dbReference type="EMBL" id="KAG9464918.1"/>
    </source>
</evidence>
<dbReference type="AlphaFoldDB" id="A0A8J6EAT6"/>
<proteinExistence type="predicted"/>